<reference evidence="2" key="1">
    <citation type="journal article" date="2019" name="Int. J. Syst. Evol. Microbiol.">
        <title>The Global Catalogue of Microorganisms (GCM) 10K type strain sequencing project: providing services to taxonomists for standard genome sequencing and annotation.</title>
        <authorList>
            <consortium name="The Broad Institute Genomics Platform"/>
            <consortium name="The Broad Institute Genome Sequencing Center for Infectious Disease"/>
            <person name="Wu L."/>
            <person name="Ma J."/>
        </authorList>
    </citation>
    <scope>NUCLEOTIDE SEQUENCE [LARGE SCALE GENOMIC DNA]</scope>
    <source>
        <strain evidence="2">JCM 1405</strain>
    </source>
</reference>
<sequence length="68" mass="7926">MYEYKFIEVPIGRKLSTKIGDSFKECQDVIIKEASNGWRLLQVVIPPNEKIGVTSAYSYQIIFEREKK</sequence>
<proteinExistence type="predicted"/>
<dbReference type="Proteomes" id="UP001500339">
    <property type="component" value="Unassembled WGS sequence"/>
</dbReference>
<gene>
    <name evidence="1" type="ORF">GCM10008905_06470</name>
</gene>
<comment type="caution">
    <text evidence="1">The sequence shown here is derived from an EMBL/GenBank/DDBJ whole genome shotgun (WGS) entry which is preliminary data.</text>
</comment>
<dbReference type="Pfam" id="PF13783">
    <property type="entry name" value="DUF4177"/>
    <property type="match status" value="1"/>
</dbReference>
<dbReference type="EMBL" id="BAAACF010000001">
    <property type="protein sequence ID" value="GAA0719003.1"/>
    <property type="molecule type" value="Genomic_DNA"/>
</dbReference>
<evidence type="ECO:0008006" key="3">
    <source>
        <dbReference type="Google" id="ProtNLM"/>
    </source>
</evidence>
<protein>
    <recommendedName>
        <fullName evidence="3">DUF4177 domain-containing protein</fullName>
    </recommendedName>
</protein>
<evidence type="ECO:0000313" key="2">
    <source>
        <dbReference type="Proteomes" id="UP001500339"/>
    </source>
</evidence>
<evidence type="ECO:0000313" key="1">
    <source>
        <dbReference type="EMBL" id="GAA0719003.1"/>
    </source>
</evidence>
<accession>A0ABP3TZ96</accession>
<keyword evidence="2" id="KW-1185">Reference proteome</keyword>
<name>A0ABP3TZ96_9CLOT</name>
<organism evidence="1 2">
    <name type="scientific">Clostridium malenominatum</name>
    <dbReference type="NCBI Taxonomy" id="1539"/>
    <lineage>
        <taxon>Bacteria</taxon>
        <taxon>Bacillati</taxon>
        <taxon>Bacillota</taxon>
        <taxon>Clostridia</taxon>
        <taxon>Eubacteriales</taxon>
        <taxon>Clostridiaceae</taxon>
        <taxon>Clostridium</taxon>
    </lineage>
</organism>
<dbReference type="InterPro" id="IPR025234">
    <property type="entry name" value="YjzH-like"/>
</dbReference>
<dbReference type="RefSeq" id="WP_343766570.1">
    <property type="nucleotide sequence ID" value="NZ_BAAACF010000001.1"/>
</dbReference>